<dbReference type="AlphaFoldDB" id="A0A6P7XL96"/>
<accession>A0A6P7XL96</accession>
<dbReference type="GO" id="GO:0070528">
    <property type="term" value="P:protein kinase C signaling"/>
    <property type="evidence" value="ECO:0007669"/>
    <property type="project" value="TreeGrafter"/>
</dbReference>
<keyword evidence="1" id="KW-0472">Membrane</keyword>
<comment type="subunit">
    <text evidence="1">Heterooligomeric complex.</text>
</comment>
<dbReference type="RefSeq" id="XP_030053283.1">
    <property type="nucleotide sequence ID" value="XM_030197423.1"/>
</dbReference>
<dbReference type="GO" id="GO:1901890">
    <property type="term" value="P:positive regulation of cell junction assembly"/>
    <property type="evidence" value="ECO:0007669"/>
    <property type="project" value="TreeGrafter"/>
</dbReference>
<dbReference type="InParanoid" id="A0A6P7XL96"/>
<dbReference type="GO" id="GO:0016600">
    <property type="term" value="C:flotillin complex"/>
    <property type="evidence" value="ECO:0007669"/>
    <property type="project" value="TreeGrafter"/>
</dbReference>
<dbReference type="GO" id="GO:0045807">
    <property type="term" value="P:positive regulation of endocytosis"/>
    <property type="evidence" value="ECO:0007669"/>
    <property type="project" value="TreeGrafter"/>
</dbReference>
<dbReference type="GO" id="GO:2000049">
    <property type="term" value="P:positive regulation of cell-cell adhesion mediated by cadherin"/>
    <property type="evidence" value="ECO:0007669"/>
    <property type="project" value="TreeGrafter"/>
</dbReference>
<gene>
    <name evidence="3" type="primary">LOC115466270</name>
</gene>
<dbReference type="InterPro" id="IPR027705">
    <property type="entry name" value="Flotillin_fam"/>
</dbReference>
<dbReference type="OrthoDB" id="6080404at2759"/>
<comment type="subcellular location">
    <subcellularLocation>
        <location evidence="1">Membrane</location>
    </subcellularLocation>
    <subcellularLocation>
        <location evidence="1">Endosome</location>
    </subcellularLocation>
</comment>
<keyword evidence="2" id="KW-1185">Reference proteome</keyword>
<dbReference type="GeneID" id="115466270"/>
<dbReference type="PANTHER" id="PTHR13806">
    <property type="entry name" value="FLOTILLIN-RELATED"/>
    <property type="match status" value="1"/>
</dbReference>
<dbReference type="PANTHER" id="PTHR13806:SF46">
    <property type="entry name" value="FLOTILLIN-1-RELATED"/>
    <property type="match status" value="1"/>
</dbReference>
<dbReference type="GO" id="GO:0002090">
    <property type="term" value="P:regulation of receptor internalization"/>
    <property type="evidence" value="ECO:0007669"/>
    <property type="project" value="TreeGrafter"/>
</dbReference>
<evidence type="ECO:0000256" key="1">
    <source>
        <dbReference type="RuleBase" id="RU366054"/>
    </source>
</evidence>
<proteinExistence type="inferred from homology"/>
<dbReference type="GO" id="GO:0002020">
    <property type="term" value="F:protease binding"/>
    <property type="evidence" value="ECO:0007669"/>
    <property type="project" value="TreeGrafter"/>
</dbReference>
<organism evidence="2 3">
    <name type="scientific">Microcaecilia unicolor</name>
    <dbReference type="NCBI Taxonomy" id="1415580"/>
    <lineage>
        <taxon>Eukaryota</taxon>
        <taxon>Metazoa</taxon>
        <taxon>Chordata</taxon>
        <taxon>Craniata</taxon>
        <taxon>Vertebrata</taxon>
        <taxon>Euteleostomi</taxon>
        <taxon>Amphibia</taxon>
        <taxon>Gymnophiona</taxon>
        <taxon>Siphonopidae</taxon>
        <taxon>Microcaecilia</taxon>
    </lineage>
</organism>
<sequence>MAKKAEAFQQFQDAAMVDMLLEKLPQVAAEISKPLTEVKKIKMVSSGTGEVGAAKITGEVLDILNRLPETVEKLTGISITQTGQKKPGMS</sequence>
<dbReference type="KEGG" id="muo:115466270"/>
<evidence type="ECO:0000313" key="2">
    <source>
        <dbReference type="Proteomes" id="UP000515156"/>
    </source>
</evidence>
<protein>
    <recommendedName>
        <fullName evidence="1">Flotillin</fullName>
    </recommendedName>
</protein>
<name>A0A6P7XL96_9AMPH</name>
<dbReference type="GO" id="GO:0072659">
    <property type="term" value="P:protein localization to plasma membrane"/>
    <property type="evidence" value="ECO:0007669"/>
    <property type="project" value="TreeGrafter"/>
</dbReference>
<comment type="similarity">
    <text evidence="1">Belongs to the band 7/mec-2 family. Flotillin subfamily.</text>
</comment>
<dbReference type="GO" id="GO:0005768">
    <property type="term" value="C:endosome"/>
    <property type="evidence" value="ECO:0007669"/>
    <property type="project" value="UniProtKB-SubCell"/>
</dbReference>
<evidence type="ECO:0000313" key="3">
    <source>
        <dbReference type="RefSeq" id="XP_030053283.1"/>
    </source>
</evidence>
<dbReference type="Proteomes" id="UP000515156">
    <property type="component" value="Chromosome 3"/>
</dbReference>
<reference evidence="3" key="1">
    <citation type="submission" date="2025-08" db="UniProtKB">
        <authorList>
            <consortium name="RefSeq"/>
        </authorList>
    </citation>
    <scope>IDENTIFICATION</scope>
</reference>